<evidence type="ECO:0000256" key="3">
    <source>
        <dbReference type="ARBA" id="ARBA00022614"/>
    </source>
</evidence>
<dbReference type="Pfam" id="PF08477">
    <property type="entry name" value="Roc"/>
    <property type="match status" value="1"/>
</dbReference>
<dbReference type="SMART" id="SM00369">
    <property type="entry name" value="LRR_TYP"/>
    <property type="match status" value="17"/>
</dbReference>
<proteinExistence type="predicted"/>
<comment type="caution">
    <text evidence="13">The sequence shown here is derived from an EMBL/GenBank/DDBJ whole genome shotgun (WGS) entry which is preliminary data.</text>
</comment>
<keyword evidence="9" id="KW-0342">GTP-binding</keyword>
<keyword evidence="14" id="KW-1185">Reference proteome</keyword>
<evidence type="ECO:0000256" key="5">
    <source>
        <dbReference type="ARBA" id="ARBA00022737"/>
    </source>
</evidence>
<accession>A0A941ERD8</accession>
<evidence type="ECO:0000256" key="1">
    <source>
        <dbReference type="ARBA" id="ARBA00012513"/>
    </source>
</evidence>
<dbReference type="InterPro" id="IPR036388">
    <property type="entry name" value="WH-like_DNA-bd_sf"/>
</dbReference>
<protein>
    <recommendedName>
        <fullName evidence="1">non-specific serine/threonine protein kinase</fullName>
        <ecNumber evidence="1">2.7.11.1</ecNumber>
    </recommendedName>
</protein>
<gene>
    <name evidence="13" type="ORF">KDL01_17640</name>
</gene>
<dbReference type="PANTHER" id="PTHR48051">
    <property type="match status" value="1"/>
</dbReference>
<name>A0A941ERD8_9ACTN</name>
<dbReference type="SUPFAM" id="SSF52047">
    <property type="entry name" value="RNI-like"/>
    <property type="match status" value="1"/>
</dbReference>
<evidence type="ECO:0000313" key="13">
    <source>
        <dbReference type="EMBL" id="MBR7835102.1"/>
    </source>
</evidence>
<dbReference type="Pfam" id="PF23598">
    <property type="entry name" value="LRR_14"/>
    <property type="match status" value="2"/>
</dbReference>
<dbReference type="EC" id="2.7.11.1" evidence="1"/>
<keyword evidence="5" id="KW-0677">Repeat</keyword>
<keyword evidence="8" id="KW-0067">ATP-binding</keyword>
<dbReference type="Pfam" id="PF16095">
    <property type="entry name" value="COR-A"/>
    <property type="match status" value="1"/>
</dbReference>
<dbReference type="SUPFAM" id="SSF52058">
    <property type="entry name" value="L domain-like"/>
    <property type="match status" value="2"/>
</dbReference>
<dbReference type="InterPro" id="IPR032171">
    <property type="entry name" value="COR-A"/>
</dbReference>
<dbReference type="InterPro" id="IPR001611">
    <property type="entry name" value="Leu-rich_rpt"/>
</dbReference>
<feature type="domain" description="Roc" evidence="12">
    <location>
        <begin position="720"/>
        <end position="892"/>
    </location>
</feature>
<reference evidence="13" key="1">
    <citation type="submission" date="2021-04" db="EMBL/GenBank/DDBJ databases">
        <title>Genome based classification of Actinospica acidithermotolerans sp. nov., an actinobacterium isolated from an Indonesian hot spring.</title>
        <authorList>
            <person name="Kusuma A.B."/>
            <person name="Putra K.E."/>
            <person name="Nafisah S."/>
            <person name="Loh J."/>
            <person name="Nouioui I."/>
            <person name="Goodfellow M."/>
        </authorList>
    </citation>
    <scope>NUCLEOTIDE SEQUENCE</scope>
    <source>
        <strain evidence="13">CSCA 57</strain>
    </source>
</reference>
<dbReference type="GO" id="GO:0005737">
    <property type="term" value="C:cytoplasm"/>
    <property type="evidence" value="ECO:0007669"/>
    <property type="project" value="TreeGrafter"/>
</dbReference>
<keyword evidence="6" id="KW-0547">Nucleotide-binding</keyword>
<organism evidence="13 14">
    <name type="scientific">Actinospica durhamensis</name>
    <dbReference type="NCBI Taxonomy" id="1508375"/>
    <lineage>
        <taxon>Bacteria</taxon>
        <taxon>Bacillati</taxon>
        <taxon>Actinomycetota</taxon>
        <taxon>Actinomycetes</taxon>
        <taxon>Catenulisporales</taxon>
        <taxon>Actinospicaceae</taxon>
        <taxon>Actinospica</taxon>
    </lineage>
</organism>
<dbReference type="Gene3D" id="3.40.50.300">
    <property type="entry name" value="P-loop containing nucleotide triphosphate hydrolases"/>
    <property type="match status" value="1"/>
</dbReference>
<evidence type="ECO:0000259" key="12">
    <source>
        <dbReference type="PROSITE" id="PS51424"/>
    </source>
</evidence>
<dbReference type="PROSITE" id="PS51424">
    <property type="entry name" value="ROC"/>
    <property type="match status" value="1"/>
</dbReference>
<dbReference type="Pfam" id="PF13855">
    <property type="entry name" value="LRR_8"/>
    <property type="match status" value="1"/>
</dbReference>
<dbReference type="Proteomes" id="UP000675781">
    <property type="component" value="Unassembled WGS sequence"/>
</dbReference>
<dbReference type="InterPro" id="IPR057263">
    <property type="entry name" value="COR-B"/>
</dbReference>
<comment type="catalytic activity">
    <reaction evidence="11">
        <text>L-seryl-[protein] + ATP = O-phospho-L-seryl-[protein] + ADP + H(+)</text>
        <dbReference type="Rhea" id="RHEA:17989"/>
        <dbReference type="Rhea" id="RHEA-COMP:9863"/>
        <dbReference type="Rhea" id="RHEA-COMP:11604"/>
        <dbReference type="ChEBI" id="CHEBI:15378"/>
        <dbReference type="ChEBI" id="CHEBI:29999"/>
        <dbReference type="ChEBI" id="CHEBI:30616"/>
        <dbReference type="ChEBI" id="CHEBI:83421"/>
        <dbReference type="ChEBI" id="CHEBI:456216"/>
        <dbReference type="EC" id="2.7.11.1"/>
    </reaction>
</comment>
<keyword evidence="2" id="KW-0723">Serine/threonine-protein kinase</keyword>
<dbReference type="EMBL" id="JAGSOG010000083">
    <property type="protein sequence ID" value="MBR7835102.1"/>
    <property type="molecule type" value="Genomic_DNA"/>
</dbReference>
<dbReference type="GO" id="GO:0005524">
    <property type="term" value="F:ATP binding"/>
    <property type="evidence" value="ECO:0007669"/>
    <property type="project" value="UniProtKB-KW"/>
</dbReference>
<dbReference type="PRINTS" id="PR00449">
    <property type="entry name" value="RASTRNSFRMNG"/>
</dbReference>
<dbReference type="Gene3D" id="3.30.310.200">
    <property type="match status" value="1"/>
</dbReference>
<sequence length="1440" mass="161305">MTWGEDEARLRIRRAIRRGKTSLWLKDLQLTQVPEELREIEGLRKLYLQQNQLEQLPSWMAERSSLEVLHLDDNDLTELPDWIGGLTELRSLRLHRNFLTGLPDSVTGLRQLAVLGITGTDIARLPDWIAGLHALGALYIGDLQLGELPDWLPSLPRLTALDVSRNWLTDLPPWFGDMRRLERVEASANHFDRVPAVLRHLGRLTALDLSGNQLRGLPDWIGELTSLRSLNVQANDLRALPEVVGNLTALRSLNVQANALKELPNTIPHLHRLTALAIGGNELKAVPAWTAQLARLRSLKIDGCSLAELPESLRALKRLNLLHAQGNQLATVPAWLGEFSRLRDLALGSNQLAEFPSCITRCRDLRRLILDDNVLTEIPGSISSLDKLITLSCAGSRLESLPAAMARLRRLEQLWLQSVGLTTVPDWVAELPRLQLLALSANPITEVPATLRGHARIRALYFENSSLAEMPAWIGDLPSLTGLGVGSGLAEVPAWVRSLRGLQVLWLNKLDLDELPDWIGELTQLRTLSFYSSPIDTLPDSIANLRKLMHFNAYETGLRELPQWIGGLTRLQSLFAGGSELARLPASIRSLRRLENLELASNKLEVLPDEVDSLRSLRNLRVDDNLISEVPPGLSRLYLLKSLSLSGNQLTAVPPAVLDLRLHKLGLDRNAIRTLDDRLLDMPYLKELDVHSNPLISPPPEIAADGISAVLEFLAECRRGSSHQWESKMLVVGQGGVGKTSTIKSLIDEPFDPKESTTHGMRTFDYRVPHPERPGTRMYLRTWDFGGQEIYHATHQFFLTDRSLFLLLWNNRLGWDQGRLRYWLDIIAARAPKSPVVLVATNAPPEGRPVDLPYDDLRGEYPQIVASVAIDNETGDGIDKLRGSIADTAANLPLMGIEWPTTWLNAANAVQALPDKHVTPARLWLTMRESGLANTQHQRFIASALHALGAILFHMDVRELRDTVILRPEWVNSYISRVLDSPEVEHCHGLLSRGHLDALWEDLDRGMRDHFLGMMEEYDLSYKTDGEHGDDLSLVVERLPWSAPAAYQEQWDRVAPGAEEHEVRVHYQLNTTPPGIPTWFIARSHRFTTDTHWRTGAVLAHPDGRHRALIRADQHRNTVELAVRGPSPATFFAVLDDGLNLTLGRYPGLHVKRLVPCQCSPGCTELFAYEDLQRRLERTPPRLDIECHRTGESVHVPLLLLGLPPSEREEIRGALARLEKQGTNVLERLEEHAGDGQRMFLKLQQQVQEGLETRCPSVFTVAELHGGRVRGARFELSLYCEEPGSWHPLPGGAGVYQFSESPLWLRRIGPYLRELLLVLKHVAPLAGPILGVTVEHLNDRRKADIELFSALVEDLPEQFVITAGDGPNVGDAPMERASSEADFRELEAKLVELDPTRRWGGLSRIATPEGLTLYLCPEHAAPYLNHRRRVAGRSLLPPPR</sequence>
<evidence type="ECO:0000256" key="9">
    <source>
        <dbReference type="ARBA" id="ARBA00023134"/>
    </source>
</evidence>
<keyword evidence="7" id="KW-0418">Kinase</keyword>
<dbReference type="GO" id="GO:0004674">
    <property type="term" value="F:protein serine/threonine kinase activity"/>
    <property type="evidence" value="ECO:0007669"/>
    <property type="project" value="UniProtKB-KW"/>
</dbReference>
<keyword evidence="4" id="KW-0808">Transferase</keyword>
<dbReference type="InterPro" id="IPR003591">
    <property type="entry name" value="Leu-rich_rpt_typical-subtyp"/>
</dbReference>
<evidence type="ECO:0000256" key="4">
    <source>
        <dbReference type="ARBA" id="ARBA00022679"/>
    </source>
</evidence>
<evidence type="ECO:0000256" key="10">
    <source>
        <dbReference type="ARBA" id="ARBA00047899"/>
    </source>
</evidence>
<dbReference type="InterPro" id="IPR020859">
    <property type="entry name" value="ROC"/>
</dbReference>
<dbReference type="PANTHER" id="PTHR48051:SF1">
    <property type="entry name" value="RAS SUPPRESSOR PROTEIN 1"/>
    <property type="match status" value="1"/>
</dbReference>
<evidence type="ECO:0000256" key="7">
    <source>
        <dbReference type="ARBA" id="ARBA00022777"/>
    </source>
</evidence>
<dbReference type="Gene3D" id="3.80.10.10">
    <property type="entry name" value="Ribonuclease Inhibitor"/>
    <property type="match status" value="3"/>
</dbReference>
<dbReference type="InterPro" id="IPR050216">
    <property type="entry name" value="LRR_domain-containing"/>
</dbReference>
<dbReference type="SMART" id="SM00364">
    <property type="entry name" value="LRR_BAC"/>
    <property type="match status" value="16"/>
</dbReference>
<comment type="catalytic activity">
    <reaction evidence="10">
        <text>L-threonyl-[protein] + ATP = O-phospho-L-threonyl-[protein] + ADP + H(+)</text>
        <dbReference type="Rhea" id="RHEA:46608"/>
        <dbReference type="Rhea" id="RHEA-COMP:11060"/>
        <dbReference type="Rhea" id="RHEA-COMP:11605"/>
        <dbReference type="ChEBI" id="CHEBI:15378"/>
        <dbReference type="ChEBI" id="CHEBI:30013"/>
        <dbReference type="ChEBI" id="CHEBI:30616"/>
        <dbReference type="ChEBI" id="CHEBI:61977"/>
        <dbReference type="ChEBI" id="CHEBI:456216"/>
        <dbReference type="EC" id="2.7.11.1"/>
    </reaction>
</comment>
<dbReference type="RefSeq" id="WP_212529615.1">
    <property type="nucleotide sequence ID" value="NZ_JAGSOG010000083.1"/>
</dbReference>
<dbReference type="Gene3D" id="1.10.10.10">
    <property type="entry name" value="Winged helix-like DNA-binding domain superfamily/Winged helix DNA-binding domain"/>
    <property type="match status" value="1"/>
</dbReference>
<dbReference type="Pfam" id="PF25497">
    <property type="entry name" value="COR-B"/>
    <property type="match status" value="1"/>
</dbReference>
<evidence type="ECO:0000256" key="8">
    <source>
        <dbReference type="ARBA" id="ARBA00022840"/>
    </source>
</evidence>
<evidence type="ECO:0000256" key="2">
    <source>
        <dbReference type="ARBA" id="ARBA00022527"/>
    </source>
</evidence>
<evidence type="ECO:0000313" key="14">
    <source>
        <dbReference type="Proteomes" id="UP000675781"/>
    </source>
</evidence>
<evidence type="ECO:0000256" key="6">
    <source>
        <dbReference type="ARBA" id="ARBA00022741"/>
    </source>
</evidence>
<dbReference type="Gene3D" id="3.30.70.1390">
    <property type="entry name" value="ROC domain from the Parkinson's disease-associated leucine-rich repeat kinase 2"/>
    <property type="match status" value="1"/>
</dbReference>
<dbReference type="InterPro" id="IPR027417">
    <property type="entry name" value="P-loop_NTPase"/>
</dbReference>
<dbReference type="SUPFAM" id="SSF52540">
    <property type="entry name" value="P-loop containing nucleoside triphosphate hydrolases"/>
    <property type="match status" value="1"/>
</dbReference>
<dbReference type="InterPro" id="IPR032675">
    <property type="entry name" value="LRR_dom_sf"/>
</dbReference>
<evidence type="ECO:0000256" key="11">
    <source>
        <dbReference type="ARBA" id="ARBA00048679"/>
    </source>
</evidence>
<keyword evidence="3" id="KW-0433">Leucine-rich repeat</keyword>
<dbReference type="InterPro" id="IPR055414">
    <property type="entry name" value="LRR_R13L4/SHOC2-like"/>
</dbReference>
<dbReference type="PROSITE" id="PS51450">
    <property type="entry name" value="LRR"/>
    <property type="match status" value="2"/>
</dbReference>